<accession>A0A183KZL6</accession>
<evidence type="ECO:0000313" key="2">
    <source>
        <dbReference type="Proteomes" id="UP000279833"/>
    </source>
</evidence>
<reference evidence="3" key="1">
    <citation type="submission" date="2016-06" db="UniProtKB">
        <authorList>
            <consortium name="WormBaseParasite"/>
        </authorList>
    </citation>
    <scope>IDENTIFICATION</scope>
</reference>
<protein>
    <submittedName>
        <fullName evidence="3">C-type lectin domain-containing protein</fullName>
    </submittedName>
</protein>
<gene>
    <name evidence="1" type="ORF">SCUD_LOCUS20512</name>
</gene>
<keyword evidence="2" id="KW-1185">Reference proteome</keyword>
<sequence length="141" mass="15765">MAVRQIKCGKAAGPDNIPAEALKSDIKVLDIHWSDTISNSLLWEGANQLPVEDELSERHWDWMEYTLWKSSNCITMHALTCNPEEKLESGKTMNTLCLELGAHIKSVNIKWKELERIAQGWMESAAEQPMLLSVGVTGASN</sequence>
<dbReference type="AlphaFoldDB" id="A0A183KZL6"/>
<proteinExistence type="predicted"/>
<organism evidence="3">
    <name type="scientific">Schistosoma curassoni</name>
    <dbReference type="NCBI Taxonomy" id="6186"/>
    <lineage>
        <taxon>Eukaryota</taxon>
        <taxon>Metazoa</taxon>
        <taxon>Spiralia</taxon>
        <taxon>Lophotrochozoa</taxon>
        <taxon>Platyhelminthes</taxon>
        <taxon>Trematoda</taxon>
        <taxon>Digenea</taxon>
        <taxon>Strigeidida</taxon>
        <taxon>Schistosomatoidea</taxon>
        <taxon>Schistosomatidae</taxon>
        <taxon>Schistosoma</taxon>
    </lineage>
</organism>
<reference evidence="1 2" key="2">
    <citation type="submission" date="2018-11" db="EMBL/GenBank/DDBJ databases">
        <authorList>
            <consortium name="Pathogen Informatics"/>
        </authorList>
    </citation>
    <scope>NUCLEOTIDE SEQUENCE [LARGE SCALE GENOMIC DNA]</scope>
    <source>
        <strain evidence="1">Dakar</strain>
        <strain evidence="2">Dakar, Senegal</strain>
    </source>
</reference>
<name>A0A183KZL6_9TREM</name>
<dbReference type="EMBL" id="UZAK01044431">
    <property type="protein sequence ID" value="VDP72465.1"/>
    <property type="molecule type" value="Genomic_DNA"/>
</dbReference>
<evidence type="ECO:0000313" key="1">
    <source>
        <dbReference type="EMBL" id="VDP72465.1"/>
    </source>
</evidence>
<dbReference type="Proteomes" id="UP000279833">
    <property type="component" value="Unassembled WGS sequence"/>
</dbReference>
<dbReference type="WBParaSite" id="SCUD_0002051601-mRNA-1">
    <property type="protein sequence ID" value="SCUD_0002051601-mRNA-1"/>
    <property type="gene ID" value="SCUD_0002051601"/>
</dbReference>
<evidence type="ECO:0000313" key="3">
    <source>
        <dbReference type="WBParaSite" id="SCUD_0002051601-mRNA-1"/>
    </source>
</evidence>